<protein>
    <submittedName>
        <fullName evidence="3">Uncharacterized protein</fullName>
    </submittedName>
</protein>
<dbReference type="AlphaFoldDB" id="F0V898"/>
<dbReference type="EMBL" id="FR823381">
    <property type="protein sequence ID" value="CBZ49939.1"/>
    <property type="molecule type" value="Genomic_DNA"/>
</dbReference>
<feature type="region of interest" description="Disordered" evidence="1">
    <location>
        <begin position="34"/>
        <end position="65"/>
    </location>
</feature>
<name>F0V898_NEOCL</name>
<organism evidence="3 4">
    <name type="scientific">Neospora caninum (strain Liverpool)</name>
    <dbReference type="NCBI Taxonomy" id="572307"/>
    <lineage>
        <taxon>Eukaryota</taxon>
        <taxon>Sar</taxon>
        <taxon>Alveolata</taxon>
        <taxon>Apicomplexa</taxon>
        <taxon>Conoidasida</taxon>
        <taxon>Coccidia</taxon>
        <taxon>Eucoccidiorida</taxon>
        <taxon>Eimeriorina</taxon>
        <taxon>Sarcocystidae</taxon>
        <taxon>Neospora</taxon>
    </lineage>
</organism>
<dbReference type="Proteomes" id="UP000007494">
    <property type="component" value="Chromosome Ib"/>
</dbReference>
<dbReference type="VEuPathDB" id="ToxoDB:NCLIV_004230"/>
<keyword evidence="2" id="KW-0732">Signal</keyword>
<evidence type="ECO:0000313" key="4">
    <source>
        <dbReference type="Proteomes" id="UP000007494"/>
    </source>
</evidence>
<gene>
    <name evidence="3" type="ORF">NCLIV_004230</name>
</gene>
<dbReference type="InParanoid" id="F0V898"/>
<dbReference type="GeneID" id="13445988"/>
<evidence type="ECO:0000256" key="2">
    <source>
        <dbReference type="SAM" id="SignalP"/>
    </source>
</evidence>
<proteinExistence type="predicted"/>
<feature type="signal peptide" evidence="2">
    <location>
        <begin position="1"/>
        <end position="18"/>
    </location>
</feature>
<accession>F0V898</accession>
<evidence type="ECO:0000256" key="1">
    <source>
        <dbReference type="SAM" id="MobiDB-lite"/>
    </source>
</evidence>
<reference evidence="4" key="1">
    <citation type="journal article" date="2012" name="PLoS Pathog.">
        <title>Comparative genomics of the apicomplexan parasites Toxoplasma gondii and Neospora caninum: Coccidia differing in host range and transmission strategy.</title>
        <authorList>
            <person name="Reid A.J."/>
            <person name="Vermont S.J."/>
            <person name="Cotton J.A."/>
            <person name="Harris D."/>
            <person name="Hill-Cawthorne G.A."/>
            <person name="Konen-Waisman S."/>
            <person name="Latham S.M."/>
            <person name="Mourier T."/>
            <person name="Norton R."/>
            <person name="Quail M.A."/>
            <person name="Sanders M."/>
            <person name="Shanmugam D."/>
            <person name="Sohal A."/>
            <person name="Wasmuth J.D."/>
            <person name="Brunk B."/>
            <person name="Grigg M.E."/>
            <person name="Howard J.C."/>
            <person name="Parkinson J."/>
            <person name="Roos D.S."/>
            <person name="Trees A.J."/>
            <person name="Berriman M."/>
            <person name="Pain A."/>
            <person name="Wastling J.M."/>
        </authorList>
    </citation>
    <scope>NUCLEOTIDE SEQUENCE [LARGE SCALE GENOMIC DNA]</scope>
    <source>
        <strain evidence="4">Liverpool</strain>
    </source>
</reference>
<dbReference type="OMA" id="NDGAVWC"/>
<feature type="chain" id="PRO_5003260755" evidence="2">
    <location>
        <begin position="19"/>
        <end position="202"/>
    </location>
</feature>
<feature type="region of interest" description="Disordered" evidence="1">
    <location>
        <begin position="109"/>
        <end position="140"/>
    </location>
</feature>
<keyword evidence="4" id="KW-1185">Reference proteome</keyword>
<sequence>MRTHVALLLAAAGSVSLGFVPQATLGAPVQVPLAPDMPEDAPGTGAPAPYAEVPLSTGDGNDEAVPAEAPVAQDQLPQPAVQQAPGRRMLGWLNPSRWWSPFRRGARSAVSEPEQAVGGPGVVGGTTSPSEEQVMGQPEGLRNDGAVWCRKLPYGTQASGKLSNSFETLIKYLRKPDFNPWDAGFPGPSVRCRSEAADVLKS</sequence>
<evidence type="ECO:0000313" key="3">
    <source>
        <dbReference type="EMBL" id="CBZ49939.1"/>
    </source>
</evidence>
<dbReference type="RefSeq" id="XP_003879974.1">
    <property type="nucleotide sequence ID" value="XM_003879925.1"/>
</dbReference>